<evidence type="ECO:0000313" key="2">
    <source>
        <dbReference type="Proteomes" id="UP000002035"/>
    </source>
</evidence>
<reference evidence="2" key="1">
    <citation type="journal article" date="2012" name="MBio">
        <title>Comparative genome analysis of Trichophyton rubrum and related dermatophytes reveals candidate genes involved in infection.</title>
        <authorList>
            <person name="Martinez D.A."/>
            <person name="Oliver B.G."/>
            <person name="Graeser Y."/>
            <person name="Goldberg J.M."/>
            <person name="Li W."/>
            <person name="Martinez-Rossi N.M."/>
            <person name="Monod M."/>
            <person name="Shelest E."/>
            <person name="Barton R.C."/>
            <person name="Birch E."/>
            <person name="Brakhage A.A."/>
            <person name="Chen Z."/>
            <person name="Gurr S.J."/>
            <person name="Heiman D."/>
            <person name="Heitman J."/>
            <person name="Kosti I."/>
            <person name="Rossi A."/>
            <person name="Saif S."/>
            <person name="Samalova M."/>
            <person name="Saunders C.W."/>
            <person name="Shea T."/>
            <person name="Summerbell R.C."/>
            <person name="Xu J."/>
            <person name="Young S."/>
            <person name="Zeng Q."/>
            <person name="Birren B.W."/>
            <person name="Cuomo C.A."/>
            <person name="White T.C."/>
        </authorList>
    </citation>
    <scope>NUCLEOTIDE SEQUENCE [LARGE SCALE GENOMIC DNA]</scope>
    <source>
        <strain evidence="2">ATCC MYA-4605 / CBS 113480</strain>
    </source>
</reference>
<dbReference type="Proteomes" id="UP000002035">
    <property type="component" value="Unassembled WGS sequence"/>
</dbReference>
<gene>
    <name evidence="1" type="ORF">MCYG_02622</name>
</gene>
<dbReference type="AlphaFoldDB" id="C5FGB8"/>
<proteinExistence type="predicted"/>
<dbReference type="HOGENOM" id="CLU_036731_1_0_1"/>
<sequence length="414" mass="45950">MSGVVLSLRGACIEHSEMPHYVRFLKLPKIERASSGLGSIKTLVTLTTDLGDSFLAEEVELTASVHVDNYDDSFKCIKQKKFSWPAGAREVSVSIDGIRLDLRQHAIQLRIGPADHHVGPDDDFAVLSAIPQLISAWSPSFGGSGPLQADKLVLRRLKARCPAEVRIWEETGNNLARHIWYVGYNAGYTKMMTMMITGDSSYQDASLAWLMLFQEALTPVEDDLAMCPFFTFKNLLRRKNGKSHFNVIELGAGCGIVGIALAQFLTECSVLLTDLEEVREIVSRNISMSKPAAGSTLDFQVLDWNDSIPGSISGRQYDIVVVSDCTYNSDSLPALVDTMAALVDWSPQAIIIVALKRRHESEAVFFELMRCASLDLCDKARIRLPSVYSDGETERVDIEIYCFRLSSTSLRNVR</sequence>
<dbReference type="STRING" id="554155.C5FGB8"/>
<dbReference type="GO" id="GO:0005829">
    <property type="term" value="C:cytosol"/>
    <property type="evidence" value="ECO:0007669"/>
    <property type="project" value="TreeGrafter"/>
</dbReference>
<dbReference type="RefSeq" id="XP_002849688.1">
    <property type="nucleotide sequence ID" value="XM_002849642.1"/>
</dbReference>
<dbReference type="VEuPathDB" id="FungiDB:MCYG_02622"/>
<dbReference type="PANTHER" id="PTHR14614">
    <property type="entry name" value="HEPATOCELLULAR CARCINOMA-ASSOCIATED ANTIGEN"/>
    <property type="match status" value="1"/>
</dbReference>
<organism evidence="1 2">
    <name type="scientific">Arthroderma otae (strain ATCC MYA-4605 / CBS 113480)</name>
    <name type="common">Microsporum canis</name>
    <dbReference type="NCBI Taxonomy" id="554155"/>
    <lineage>
        <taxon>Eukaryota</taxon>
        <taxon>Fungi</taxon>
        <taxon>Dikarya</taxon>
        <taxon>Ascomycota</taxon>
        <taxon>Pezizomycotina</taxon>
        <taxon>Eurotiomycetes</taxon>
        <taxon>Eurotiomycetidae</taxon>
        <taxon>Onygenales</taxon>
        <taxon>Arthrodermataceae</taxon>
        <taxon>Microsporum</taxon>
    </lineage>
</organism>
<dbReference type="Pfam" id="PF10294">
    <property type="entry name" value="Methyltransf_16"/>
    <property type="match status" value="1"/>
</dbReference>
<name>C5FGB8_ARTOC</name>
<dbReference type="OMA" id="LYENLDW"/>
<dbReference type="InterPro" id="IPR019410">
    <property type="entry name" value="Methyltransf_16"/>
</dbReference>
<dbReference type="OrthoDB" id="413520at2759"/>
<dbReference type="InterPro" id="IPR029063">
    <property type="entry name" value="SAM-dependent_MTases_sf"/>
</dbReference>
<keyword evidence="2" id="KW-1185">Reference proteome</keyword>
<dbReference type="GeneID" id="9222738"/>
<dbReference type="eggNOG" id="KOG2793">
    <property type="taxonomic scope" value="Eukaryota"/>
</dbReference>
<dbReference type="EMBL" id="DS995702">
    <property type="protein sequence ID" value="EEQ29803.1"/>
    <property type="molecule type" value="Genomic_DNA"/>
</dbReference>
<evidence type="ECO:0000313" key="1">
    <source>
        <dbReference type="EMBL" id="EEQ29803.1"/>
    </source>
</evidence>
<protein>
    <submittedName>
        <fullName evidence="1">Uncharacterized protein</fullName>
    </submittedName>
</protein>
<dbReference type="Gene3D" id="3.40.50.150">
    <property type="entry name" value="Vaccinia Virus protein VP39"/>
    <property type="match status" value="1"/>
</dbReference>
<dbReference type="SUPFAM" id="SSF53335">
    <property type="entry name" value="S-adenosyl-L-methionine-dependent methyltransferases"/>
    <property type="match status" value="1"/>
</dbReference>
<dbReference type="GO" id="GO:0008757">
    <property type="term" value="F:S-adenosylmethionine-dependent methyltransferase activity"/>
    <property type="evidence" value="ECO:0007669"/>
    <property type="project" value="UniProtKB-ARBA"/>
</dbReference>
<accession>C5FGB8</accession>
<dbReference type="PANTHER" id="PTHR14614:SF132">
    <property type="entry name" value="PROTEIN-LYSINE METHYLTRANSFERASE C42C1.13"/>
    <property type="match status" value="1"/>
</dbReference>